<proteinExistence type="predicted"/>
<accession>A0ABR2XFY5</accession>
<evidence type="ECO:0000313" key="3">
    <source>
        <dbReference type="Proteomes" id="UP001465668"/>
    </source>
</evidence>
<evidence type="ECO:0000313" key="2">
    <source>
        <dbReference type="EMBL" id="KAK9772714.1"/>
    </source>
</evidence>
<dbReference type="EMBL" id="JARVKM010000058">
    <property type="protein sequence ID" value="KAK9772714.1"/>
    <property type="molecule type" value="Genomic_DNA"/>
</dbReference>
<protein>
    <submittedName>
        <fullName evidence="2">Uncharacterized protein</fullName>
    </submittedName>
</protein>
<dbReference type="Proteomes" id="UP001465668">
    <property type="component" value="Unassembled WGS sequence"/>
</dbReference>
<feature type="compositionally biased region" description="Polar residues" evidence="1">
    <location>
        <begin position="67"/>
        <end position="84"/>
    </location>
</feature>
<evidence type="ECO:0000256" key="1">
    <source>
        <dbReference type="SAM" id="MobiDB-lite"/>
    </source>
</evidence>
<gene>
    <name evidence="2" type="ORF">SCAR479_10584</name>
</gene>
<feature type="region of interest" description="Disordered" evidence="1">
    <location>
        <begin position="52"/>
        <end position="84"/>
    </location>
</feature>
<comment type="caution">
    <text evidence="2">The sequence shown here is derived from an EMBL/GenBank/DDBJ whole genome shotgun (WGS) entry which is preliminary data.</text>
</comment>
<reference evidence="2 3" key="1">
    <citation type="submission" date="2024-02" db="EMBL/GenBank/DDBJ databases">
        <title>First draft genome assembly of two strains of Seiridium cardinale.</title>
        <authorList>
            <person name="Emiliani G."/>
            <person name="Scali E."/>
        </authorList>
    </citation>
    <scope>NUCLEOTIDE SEQUENCE [LARGE SCALE GENOMIC DNA]</scope>
    <source>
        <strain evidence="2 3">BM-138-000479</strain>
    </source>
</reference>
<organism evidence="2 3">
    <name type="scientific">Seiridium cardinale</name>
    <dbReference type="NCBI Taxonomy" id="138064"/>
    <lineage>
        <taxon>Eukaryota</taxon>
        <taxon>Fungi</taxon>
        <taxon>Dikarya</taxon>
        <taxon>Ascomycota</taxon>
        <taxon>Pezizomycotina</taxon>
        <taxon>Sordariomycetes</taxon>
        <taxon>Xylariomycetidae</taxon>
        <taxon>Amphisphaeriales</taxon>
        <taxon>Sporocadaceae</taxon>
        <taxon>Seiridium</taxon>
    </lineage>
</organism>
<keyword evidence="3" id="KW-1185">Reference proteome</keyword>
<name>A0ABR2XFY5_9PEZI</name>
<sequence length="84" mass="9376">MVVLMPRTLGSVRFLIASVGTRFPLRLLVVRKGLDKKLENWGEEVVDLEDEPFVPGPDQVRKDFDRNGNQLGPSSGAFQQISAH</sequence>